<sequence>MHPSRFAVNCSILFTELPLLERAQAARAAGFDAVEFWWPFPDAVPSDSDVDRFVASVRDAGVQLVGLNFFAGDMPGGDRGTVSWPERSHEFRDNVDVVVDIGRRLGCRAFNALYGNRVAGVDPDTQDNLAVENLALAARAVEGIDGVVLLEAVSGSEAYPLKLAADAIRVLDRVEQDTGATNLRFLLDAYHLSVNGDDVDAVLHNHLARTGHVQIADAPGRGEPGTGSLDIPGFLGRLDDAGYTGWVALEYKPTTARTIDSLGWLTPEQSTTGRAMAHGTGSELA</sequence>
<evidence type="ECO:0000256" key="4">
    <source>
        <dbReference type="PIRSR" id="PIRSR006241-50"/>
    </source>
</evidence>
<evidence type="ECO:0000256" key="2">
    <source>
        <dbReference type="ARBA" id="ARBA00023277"/>
    </source>
</evidence>
<dbReference type="GO" id="GO:0008903">
    <property type="term" value="F:hydroxypyruvate isomerase activity"/>
    <property type="evidence" value="ECO:0007669"/>
    <property type="project" value="TreeGrafter"/>
</dbReference>
<dbReference type="Proteomes" id="UP000314616">
    <property type="component" value="Chromosome"/>
</dbReference>
<dbReference type="PANTHER" id="PTHR43489:SF6">
    <property type="entry name" value="HYDROXYPYRUVATE ISOMERASE-RELATED"/>
    <property type="match status" value="1"/>
</dbReference>
<organism evidence="6 7">
    <name type="scientific">Georgenia yuyongxinii</name>
    <dbReference type="NCBI Taxonomy" id="2589797"/>
    <lineage>
        <taxon>Bacteria</taxon>
        <taxon>Bacillati</taxon>
        <taxon>Actinomycetota</taxon>
        <taxon>Actinomycetes</taxon>
        <taxon>Micrococcales</taxon>
        <taxon>Bogoriellaceae</taxon>
        <taxon>Georgenia</taxon>
    </lineage>
</organism>
<dbReference type="PANTHER" id="PTHR43489">
    <property type="entry name" value="ISOMERASE"/>
    <property type="match status" value="1"/>
</dbReference>
<keyword evidence="2" id="KW-0119">Carbohydrate metabolism</keyword>
<dbReference type="KEGG" id="gyu:FE374_00810"/>
<comment type="similarity">
    <text evidence="3">Belongs to the hyi family.</text>
</comment>
<dbReference type="Pfam" id="PF01261">
    <property type="entry name" value="AP_endonuc_2"/>
    <property type="match status" value="1"/>
</dbReference>
<dbReference type="AlphaFoldDB" id="A0A5B8C1J1"/>
<dbReference type="GO" id="GO:0046487">
    <property type="term" value="P:glyoxylate metabolic process"/>
    <property type="evidence" value="ECO:0007669"/>
    <property type="project" value="TreeGrafter"/>
</dbReference>
<evidence type="ECO:0000313" key="6">
    <source>
        <dbReference type="EMBL" id="QDC23361.1"/>
    </source>
</evidence>
<protein>
    <submittedName>
        <fullName evidence="6">TIM barrel protein</fullName>
    </submittedName>
</protein>
<name>A0A5B8C1J1_9MICO</name>
<dbReference type="InterPro" id="IPR050417">
    <property type="entry name" value="Sugar_Epim/Isomerase"/>
</dbReference>
<proteinExistence type="inferred from homology"/>
<dbReference type="InterPro" id="IPR013022">
    <property type="entry name" value="Xyl_isomerase-like_TIM-brl"/>
</dbReference>
<dbReference type="RefSeq" id="WP_139926803.1">
    <property type="nucleotide sequence ID" value="NZ_CP040915.1"/>
</dbReference>
<reference evidence="6 7" key="1">
    <citation type="submission" date="2019-05" db="EMBL/GenBank/DDBJ databases">
        <title>Georgenia *** sp. nov., and Georgenia *** sp. nov., isolated from the intestinal contents of plateau pika (Ochotona curzoniae) in the Qinghai-Tibet plateau of China.</title>
        <authorList>
            <person name="Tian Z."/>
        </authorList>
    </citation>
    <scope>NUCLEOTIDE SEQUENCE [LARGE SCALE GENOMIC DNA]</scope>
    <source>
        <strain evidence="6 7">Z443</strain>
    </source>
</reference>
<dbReference type="OrthoDB" id="9786584at2"/>
<dbReference type="InterPro" id="IPR026040">
    <property type="entry name" value="HyI-like"/>
</dbReference>
<accession>A0A5B8C1J1</accession>
<dbReference type="InterPro" id="IPR036237">
    <property type="entry name" value="Xyl_isomerase-like_sf"/>
</dbReference>
<dbReference type="SUPFAM" id="SSF51658">
    <property type="entry name" value="Xylose isomerase-like"/>
    <property type="match status" value="1"/>
</dbReference>
<dbReference type="Gene3D" id="3.20.20.150">
    <property type="entry name" value="Divalent-metal-dependent TIM barrel enzymes"/>
    <property type="match status" value="1"/>
</dbReference>
<evidence type="ECO:0000259" key="5">
    <source>
        <dbReference type="Pfam" id="PF01261"/>
    </source>
</evidence>
<evidence type="ECO:0000256" key="3">
    <source>
        <dbReference type="PIRNR" id="PIRNR006241"/>
    </source>
</evidence>
<feature type="active site" description="Proton donor/acceptor" evidence="4">
    <location>
        <position position="250"/>
    </location>
</feature>
<evidence type="ECO:0000313" key="7">
    <source>
        <dbReference type="Proteomes" id="UP000314616"/>
    </source>
</evidence>
<feature type="domain" description="Xylose isomerase-like TIM barrel" evidence="5">
    <location>
        <begin position="24"/>
        <end position="266"/>
    </location>
</feature>
<keyword evidence="1 3" id="KW-0413">Isomerase</keyword>
<evidence type="ECO:0000256" key="1">
    <source>
        <dbReference type="ARBA" id="ARBA00023235"/>
    </source>
</evidence>
<dbReference type="EMBL" id="CP040915">
    <property type="protein sequence ID" value="QDC23361.1"/>
    <property type="molecule type" value="Genomic_DNA"/>
</dbReference>
<feature type="active site" description="Proton donor/acceptor" evidence="4">
    <location>
        <position position="151"/>
    </location>
</feature>
<dbReference type="PIRSF" id="PIRSF006241">
    <property type="entry name" value="HyI"/>
    <property type="match status" value="1"/>
</dbReference>
<gene>
    <name evidence="6" type="ORF">FE374_00810</name>
</gene>